<feature type="compositionally biased region" description="Polar residues" evidence="10">
    <location>
        <begin position="439"/>
        <end position="460"/>
    </location>
</feature>
<dbReference type="FunFam" id="3.30.160.60:FF:000110">
    <property type="entry name" value="Zinc finger protein-like"/>
    <property type="match status" value="1"/>
</dbReference>
<dbReference type="SUPFAM" id="SSF57667">
    <property type="entry name" value="beta-beta-alpha zinc fingers"/>
    <property type="match status" value="6"/>
</dbReference>
<dbReference type="FunFam" id="3.30.160.60:FF:000446">
    <property type="entry name" value="Zinc finger protein"/>
    <property type="match status" value="1"/>
</dbReference>
<dbReference type="GO" id="GO:0000981">
    <property type="term" value="F:DNA-binding transcription factor activity, RNA polymerase II-specific"/>
    <property type="evidence" value="ECO:0007669"/>
    <property type="project" value="TreeGrafter"/>
</dbReference>
<feature type="domain" description="C2H2-type" evidence="11">
    <location>
        <begin position="802"/>
        <end position="829"/>
    </location>
</feature>
<dbReference type="Gene3D" id="3.30.160.60">
    <property type="entry name" value="Classic Zinc Finger"/>
    <property type="match status" value="9"/>
</dbReference>
<keyword evidence="3" id="KW-0677">Repeat</keyword>
<evidence type="ECO:0000256" key="5">
    <source>
        <dbReference type="ARBA" id="ARBA00022833"/>
    </source>
</evidence>
<feature type="domain" description="C2H2-type" evidence="11">
    <location>
        <begin position="745"/>
        <end position="773"/>
    </location>
</feature>
<feature type="domain" description="C2H2-type" evidence="11">
    <location>
        <begin position="774"/>
        <end position="801"/>
    </location>
</feature>
<dbReference type="PROSITE" id="PS50157">
    <property type="entry name" value="ZINC_FINGER_C2H2_2"/>
    <property type="match status" value="11"/>
</dbReference>
<evidence type="ECO:0000256" key="9">
    <source>
        <dbReference type="PROSITE-ProRule" id="PRU00042"/>
    </source>
</evidence>
<comment type="subcellular location">
    <subcellularLocation>
        <location evidence="1">Nucleus</location>
    </subcellularLocation>
</comment>
<dbReference type="PROSITE" id="PS00028">
    <property type="entry name" value="ZINC_FINGER_C2H2_1"/>
    <property type="match status" value="9"/>
</dbReference>
<dbReference type="InterPro" id="IPR013087">
    <property type="entry name" value="Znf_C2H2_type"/>
</dbReference>
<keyword evidence="6" id="KW-0805">Transcription regulation</keyword>
<protein>
    <recommendedName>
        <fullName evidence="11">C2H2-type domain-containing protein</fullName>
    </recommendedName>
</protein>
<proteinExistence type="predicted"/>
<keyword evidence="4 9" id="KW-0863">Zinc-finger</keyword>
<feature type="region of interest" description="Disordered" evidence="10">
    <location>
        <begin position="439"/>
        <end position="488"/>
    </location>
</feature>
<dbReference type="PANTHER" id="PTHR24408">
    <property type="entry name" value="ZINC FINGER PROTEIN"/>
    <property type="match status" value="1"/>
</dbReference>
<sequence length="1001" mass="113177">MSNNNYNGIQGKACTLADSGRNPNDLQIPSQLMDSGNQNVTNLLISNSQGPTGNPLLSYQSTSFTGFYGSPGFNTSLSGYDNNLQWLSDNRISNQHNQIPGSLISEKSMNPTSTGGHSLPPTTSHSCCVNRFGMLDSLGIASPLPTEQVNKSTCDVPSFQNKTNLTMNVIDPIQSWLNLQIPSQMSNNQQYCKYNERSMTQNYNIPQMNLPLIDQTDLKQNDMCVQSPDTCFENLNTSNKHVENNANSLKPNPFPAENKTGMLPENVTGLKQQSSYQTSLMTKDWKSTFQSMQNYIVSSPNVFNAVNEPQENMLFGQYNIPPSKLYYPPSENYSTYVNKNSACMPQTKSHLNHHENNTIQEPFIDQNHGKVFSSSQTQNNVNNQYHSKLNKESSKAQQMLGSHGNNGAATFNNILTDCCQINKCSGKLINQVDSTRYVSTDNRQESKNSSGNDNLVSSDSNENEKRGFKNSEAVSSESDESNIIVEESDDIGEIESEISIEEIKKSYQTSEICTSEVLLRCLVCNTATSSQMPANQFIHFNDSFPLTTSSRTPVRTKLEQILPMDLQHYLKLHNSFMCRRCLSLIETVEILEVKLKSTKQTINNSFLKTVQQLMPGVDQLLDDNTQIVVQVEQLLQDRKVSKSLTTGDEDKMRKSFVEMDEQSVENEFLDDEKVLIISDCESTSDFQCSYCSKILSSQRKLDLHLQQHTKEFHYYCERCGKGFPLKYTLEKHLNWHNGSTQDVQMLCEICGETFTSKHQFDSHHQKNHSGNFKFNCETCGRGFTRKVSLEIHSYKHNGIRPFICEFCGHTFTSEANLKNHIKVCTNDLQHKCDVCGKSYKSESQLTRHKSQHSGVFKLTCSVCSKGFNKPSDLSYHMVSHSSEKQHKCPDCDKTFKTVGNLNYHSKVVHKEELFRCGVCGKSFHQSSLLAEHMTTHTNEQPYHCKQCEKSFAYQSTFITHLKTHTGKVKLKTCQVCGKSIKTRMSVHMRTHSGEKPYKCTY</sequence>
<name>A0A1B6MJR4_9HEMI</name>
<evidence type="ECO:0000256" key="2">
    <source>
        <dbReference type="ARBA" id="ARBA00022723"/>
    </source>
</evidence>
<feature type="domain" description="C2H2-type" evidence="11">
    <location>
        <begin position="886"/>
        <end position="914"/>
    </location>
</feature>
<feature type="domain" description="C2H2-type" evidence="11">
    <location>
        <begin position="686"/>
        <end position="713"/>
    </location>
</feature>
<dbReference type="EMBL" id="GEBQ01003845">
    <property type="protein sequence ID" value="JAT36132.1"/>
    <property type="molecule type" value="Transcribed_RNA"/>
</dbReference>
<feature type="region of interest" description="Disordered" evidence="10">
    <location>
        <begin position="101"/>
        <end position="121"/>
    </location>
</feature>
<feature type="non-terminal residue" evidence="12">
    <location>
        <position position="1001"/>
    </location>
</feature>
<evidence type="ECO:0000256" key="1">
    <source>
        <dbReference type="ARBA" id="ARBA00004123"/>
    </source>
</evidence>
<keyword evidence="7" id="KW-0804">Transcription</keyword>
<feature type="domain" description="C2H2-type" evidence="11">
    <location>
        <begin position="971"/>
        <end position="996"/>
    </location>
</feature>
<dbReference type="Pfam" id="PF13912">
    <property type="entry name" value="zf-C2H2_6"/>
    <property type="match status" value="1"/>
</dbReference>
<dbReference type="GO" id="GO:0005634">
    <property type="term" value="C:nucleus"/>
    <property type="evidence" value="ECO:0007669"/>
    <property type="project" value="UniProtKB-SubCell"/>
</dbReference>
<evidence type="ECO:0000256" key="8">
    <source>
        <dbReference type="ARBA" id="ARBA00023242"/>
    </source>
</evidence>
<feature type="domain" description="C2H2-type" evidence="11">
    <location>
        <begin position="942"/>
        <end position="969"/>
    </location>
</feature>
<gene>
    <name evidence="12" type="ORF">g.8375</name>
</gene>
<feature type="domain" description="C2H2-type" evidence="11">
    <location>
        <begin position="914"/>
        <end position="941"/>
    </location>
</feature>
<dbReference type="AlphaFoldDB" id="A0A1B6MJR4"/>
<dbReference type="FunFam" id="3.30.160.60:FF:000099">
    <property type="entry name" value="Zinc finger protein 79"/>
    <property type="match status" value="1"/>
</dbReference>
<evidence type="ECO:0000259" key="11">
    <source>
        <dbReference type="PROSITE" id="PS50157"/>
    </source>
</evidence>
<dbReference type="Pfam" id="PF00096">
    <property type="entry name" value="zf-C2H2"/>
    <property type="match status" value="7"/>
</dbReference>
<dbReference type="PANTHER" id="PTHR24408:SF61">
    <property type="entry name" value="E3 SUMO-PROTEIN LIGASE ZNF451"/>
    <property type="match status" value="1"/>
</dbReference>
<feature type="domain" description="C2H2-type" evidence="11">
    <location>
        <begin position="858"/>
        <end position="885"/>
    </location>
</feature>
<evidence type="ECO:0000313" key="12">
    <source>
        <dbReference type="EMBL" id="JAT36132.1"/>
    </source>
</evidence>
<keyword evidence="8" id="KW-0539">Nucleus</keyword>
<keyword evidence="2" id="KW-0479">Metal-binding</keyword>
<dbReference type="SMART" id="SM00355">
    <property type="entry name" value="ZnF_C2H2"/>
    <property type="match status" value="11"/>
</dbReference>
<dbReference type="GO" id="GO:0043565">
    <property type="term" value="F:sequence-specific DNA binding"/>
    <property type="evidence" value="ECO:0007669"/>
    <property type="project" value="TreeGrafter"/>
</dbReference>
<accession>A0A1B6MJR4</accession>
<evidence type="ECO:0000256" key="6">
    <source>
        <dbReference type="ARBA" id="ARBA00023015"/>
    </source>
</evidence>
<reference evidence="12" key="1">
    <citation type="submission" date="2015-11" db="EMBL/GenBank/DDBJ databases">
        <title>De novo transcriptome assembly of four potential Pierce s Disease insect vectors from Arizona vineyards.</title>
        <authorList>
            <person name="Tassone E.E."/>
        </authorList>
    </citation>
    <scope>NUCLEOTIDE SEQUENCE</scope>
</reference>
<evidence type="ECO:0000256" key="3">
    <source>
        <dbReference type="ARBA" id="ARBA00022737"/>
    </source>
</evidence>
<evidence type="ECO:0000256" key="4">
    <source>
        <dbReference type="ARBA" id="ARBA00022771"/>
    </source>
</evidence>
<evidence type="ECO:0000256" key="10">
    <source>
        <dbReference type="SAM" id="MobiDB-lite"/>
    </source>
</evidence>
<dbReference type="InterPro" id="IPR036236">
    <property type="entry name" value="Znf_C2H2_sf"/>
</dbReference>
<feature type="domain" description="C2H2-type" evidence="11">
    <location>
        <begin position="714"/>
        <end position="741"/>
    </location>
</feature>
<keyword evidence="5" id="KW-0862">Zinc</keyword>
<organism evidence="12">
    <name type="scientific">Graphocephala atropunctata</name>
    <dbReference type="NCBI Taxonomy" id="36148"/>
    <lineage>
        <taxon>Eukaryota</taxon>
        <taxon>Metazoa</taxon>
        <taxon>Ecdysozoa</taxon>
        <taxon>Arthropoda</taxon>
        <taxon>Hexapoda</taxon>
        <taxon>Insecta</taxon>
        <taxon>Pterygota</taxon>
        <taxon>Neoptera</taxon>
        <taxon>Paraneoptera</taxon>
        <taxon>Hemiptera</taxon>
        <taxon>Auchenorrhyncha</taxon>
        <taxon>Membracoidea</taxon>
        <taxon>Cicadellidae</taxon>
        <taxon>Cicadellinae</taxon>
        <taxon>Cicadellini</taxon>
        <taxon>Graphocephala</taxon>
    </lineage>
</organism>
<dbReference type="GO" id="GO:0008270">
    <property type="term" value="F:zinc ion binding"/>
    <property type="evidence" value="ECO:0007669"/>
    <property type="project" value="UniProtKB-KW"/>
</dbReference>
<evidence type="ECO:0000256" key="7">
    <source>
        <dbReference type="ARBA" id="ARBA00023163"/>
    </source>
</evidence>
<feature type="domain" description="C2H2-type" evidence="11">
    <location>
        <begin position="830"/>
        <end position="854"/>
    </location>
</feature>